<accession>A0A419T3Y0</accession>
<gene>
    <name evidence="1" type="ORF">BET01_17860</name>
</gene>
<keyword evidence="2" id="KW-1185">Reference proteome</keyword>
<dbReference type="AlphaFoldDB" id="A0A419T3Y0"/>
<organism evidence="1 2">
    <name type="scientific">Lacrimispora algidixylanolytica</name>
    <dbReference type="NCBI Taxonomy" id="94868"/>
    <lineage>
        <taxon>Bacteria</taxon>
        <taxon>Bacillati</taxon>
        <taxon>Bacillota</taxon>
        <taxon>Clostridia</taxon>
        <taxon>Lachnospirales</taxon>
        <taxon>Lachnospiraceae</taxon>
        <taxon>Lacrimispora</taxon>
    </lineage>
</organism>
<comment type="caution">
    <text evidence="1">The sequence shown here is derived from an EMBL/GenBank/DDBJ whole genome shotgun (WGS) entry which is preliminary data.</text>
</comment>
<evidence type="ECO:0000313" key="2">
    <source>
        <dbReference type="Proteomes" id="UP000284277"/>
    </source>
</evidence>
<name>A0A419T3Y0_9FIRM</name>
<proteinExistence type="predicted"/>
<dbReference type="OrthoDB" id="1889363at2"/>
<reference evidence="1 2" key="1">
    <citation type="submission" date="2016-08" db="EMBL/GenBank/DDBJ databases">
        <title>A new outlook on sporulation: Clostridium algidixylanolyticum.</title>
        <authorList>
            <person name="Poppleton D.I."/>
            <person name="Gribaldo S."/>
        </authorList>
    </citation>
    <scope>NUCLEOTIDE SEQUENCE [LARGE SCALE GENOMIC DNA]</scope>
    <source>
        <strain evidence="1 2">SPL73</strain>
    </source>
</reference>
<dbReference type="EMBL" id="MCIA01000013">
    <property type="protein sequence ID" value="RKD32155.1"/>
    <property type="molecule type" value="Genomic_DNA"/>
</dbReference>
<dbReference type="RefSeq" id="WP_120196546.1">
    <property type="nucleotide sequence ID" value="NZ_MCIA01000013.1"/>
</dbReference>
<dbReference type="Proteomes" id="UP000284277">
    <property type="component" value="Unassembled WGS sequence"/>
</dbReference>
<sequence length="315" mass="35215">MANKTNNYKFPKPEADDFYDISEYNKAMDILDDSLSEMDKKKLDRNGDASEAVTEFEQEILRENIESGETLSSTFAKVKKWFAEMKDVAFSGHAKDVTTDAAHRFVSDTEKSNWNGKVAATGGDISETNIDSLESISTEFPVPNQGETTKIFLGKVKKFIQDFNNFKSGIITVGKLVNSGNTTLEGYALDARYGKTLFDLYTKLNSDLALQVLNPRSILTLQNGFTYWQDTTFGIISRCGKNVHINMLLKGNAGKPYSSICSLPFTPAMAELHTCTLIDGSYVEFRTYSDGTLFLQSSTIPTINWWPIDITYTCQ</sequence>
<protein>
    <submittedName>
        <fullName evidence="1">Uncharacterized protein</fullName>
    </submittedName>
</protein>
<evidence type="ECO:0000313" key="1">
    <source>
        <dbReference type="EMBL" id="RKD32155.1"/>
    </source>
</evidence>